<evidence type="ECO:0000256" key="2">
    <source>
        <dbReference type="ARBA" id="ARBA00010970"/>
    </source>
</evidence>
<protein>
    <recommendedName>
        <fullName evidence="9">Etoposide-induced protein 2.4</fullName>
    </recommendedName>
</protein>
<feature type="non-terminal residue" evidence="7">
    <location>
        <position position="1"/>
    </location>
</feature>
<dbReference type="GO" id="GO:0005783">
    <property type="term" value="C:endoplasmic reticulum"/>
    <property type="evidence" value="ECO:0007669"/>
    <property type="project" value="TreeGrafter"/>
</dbReference>
<keyword evidence="4 6" id="KW-1133">Transmembrane helix</keyword>
<keyword evidence="3 6" id="KW-0812">Transmembrane</keyword>
<accession>A0AA36D2L4</accession>
<dbReference type="InterPro" id="IPR059112">
    <property type="entry name" value="CysZ/EI24"/>
</dbReference>
<feature type="transmembrane region" description="Helical" evidence="6">
    <location>
        <begin position="78"/>
        <end position="101"/>
    </location>
</feature>
<dbReference type="Proteomes" id="UP001177023">
    <property type="component" value="Unassembled WGS sequence"/>
</dbReference>
<comment type="similarity">
    <text evidence="2">Belongs to the EI24 family.</text>
</comment>
<keyword evidence="5 6" id="KW-0472">Membrane</keyword>
<dbReference type="PANTHER" id="PTHR21389">
    <property type="entry name" value="P53 INDUCED PROTEIN"/>
    <property type="match status" value="1"/>
</dbReference>
<gene>
    <name evidence="7" type="ORF">MSPICULIGERA_LOCUS16954</name>
</gene>
<sequence length="318" mass="35512">MVEISVSVLTDYARGLIDSITGFHLLFYLDNDEQQTVVQHQARPNAERTVLQKRRERSGSNRPTVVTSADEVAPRVKAWIRVVQCAGINILIAVVLQVLSYLLPKIGSFLTEAPTNGVANFVSVAGIFPIYVFSRIVNALWFSDIAGACKRALKIQECRPVDFRNFISDFINAILLEFFFLLQSAAVMHIPIPVVAPVLSFVHLTLLHSMYCFEYYWMDRREMLNARVAIMQASWVYFVGFGTPLTVAAWLAPNFIVGGCVFGALFPLFIISSFKAASKRSGAFSTSCHVPSLRVFYPSSMLTDGIATFLARHILSQR</sequence>
<evidence type="ECO:0000313" key="7">
    <source>
        <dbReference type="EMBL" id="CAJ0578712.1"/>
    </source>
</evidence>
<dbReference type="PANTHER" id="PTHR21389:SF0">
    <property type="entry name" value="ETOPOSIDE-INDUCED PROTEIN 2.4 HOMOLOG"/>
    <property type="match status" value="1"/>
</dbReference>
<reference evidence="7" key="1">
    <citation type="submission" date="2023-06" db="EMBL/GenBank/DDBJ databases">
        <authorList>
            <person name="Delattre M."/>
        </authorList>
    </citation>
    <scope>NUCLEOTIDE SEQUENCE</scope>
    <source>
        <strain evidence="7">AF72</strain>
    </source>
</reference>
<feature type="transmembrane region" description="Helical" evidence="6">
    <location>
        <begin position="121"/>
        <end position="142"/>
    </location>
</feature>
<evidence type="ECO:0000313" key="8">
    <source>
        <dbReference type="Proteomes" id="UP001177023"/>
    </source>
</evidence>
<dbReference type="Pfam" id="PF07264">
    <property type="entry name" value="EI24"/>
    <property type="match status" value="1"/>
</dbReference>
<evidence type="ECO:0008006" key="9">
    <source>
        <dbReference type="Google" id="ProtNLM"/>
    </source>
</evidence>
<feature type="transmembrane region" description="Helical" evidence="6">
    <location>
        <begin position="194"/>
        <end position="217"/>
    </location>
</feature>
<evidence type="ECO:0000256" key="5">
    <source>
        <dbReference type="ARBA" id="ARBA00023136"/>
    </source>
</evidence>
<comment type="caution">
    <text evidence="7">The sequence shown here is derived from an EMBL/GenBank/DDBJ whole genome shotgun (WGS) entry which is preliminary data.</text>
</comment>
<comment type="subcellular location">
    <subcellularLocation>
        <location evidence="1">Membrane</location>
        <topology evidence="1">Multi-pass membrane protein</topology>
    </subcellularLocation>
</comment>
<dbReference type="EMBL" id="CATQJA010002654">
    <property type="protein sequence ID" value="CAJ0578712.1"/>
    <property type="molecule type" value="Genomic_DNA"/>
</dbReference>
<dbReference type="GO" id="GO:0016236">
    <property type="term" value="P:macroautophagy"/>
    <property type="evidence" value="ECO:0007669"/>
    <property type="project" value="TreeGrafter"/>
</dbReference>
<evidence type="ECO:0000256" key="3">
    <source>
        <dbReference type="ARBA" id="ARBA00022692"/>
    </source>
</evidence>
<dbReference type="AlphaFoldDB" id="A0AA36D2L4"/>
<organism evidence="7 8">
    <name type="scientific">Mesorhabditis spiculigera</name>
    <dbReference type="NCBI Taxonomy" id="96644"/>
    <lineage>
        <taxon>Eukaryota</taxon>
        <taxon>Metazoa</taxon>
        <taxon>Ecdysozoa</taxon>
        <taxon>Nematoda</taxon>
        <taxon>Chromadorea</taxon>
        <taxon>Rhabditida</taxon>
        <taxon>Rhabditina</taxon>
        <taxon>Rhabditomorpha</taxon>
        <taxon>Rhabditoidea</taxon>
        <taxon>Rhabditidae</taxon>
        <taxon>Mesorhabditinae</taxon>
        <taxon>Mesorhabditis</taxon>
    </lineage>
</organism>
<evidence type="ECO:0000256" key="6">
    <source>
        <dbReference type="SAM" id="Phobius"/>
    </source>
</evidence>
<feature type="transmembrane region" description="Helical" evidence="6">
    <location>
        <begin position="255"/>
        <end position="274"/>
    </location>
</feature>
<evidence type="ECO:0000256" key="1">
    <source>
        <dbReference type="ARBA" id="ARBA00004141"/>
    </source>
</evidence>
<evidence type="ECO:0000256" key="4">
    <source>
        <dbReference type="ARBA" id="ARBA00022989"/>
    </source>
</evidence>
<feature type="transmembrane region" description="Helical" evidence="6">
    <location>
        <begin position="229"/>
        <end position="249"/>
    </location>
</feature>
<dbReference type="GO" id="GO:0016020">
    <property type="term" value="C:membrane"/>
    <property type="evidence" value="ECO:0007669"/>
    <property type="project" value="UniProtKB-SubCell"/>
</dbReference>
<keyword evidence="8" id="KW-1185">Reference proteome</keyword>
<feature type="transmembrane region" description="Helical" evidence="6">
    <location>
        <begin position="163"/>
        <end position="182"/>
    </location>
</feature>
<proteinExistence type="inferred from homology"/>
<name>A0AA36D2L4_9BILA</name>